<feature type="transmembrane region" description="Helical" evidence="14">
    <location>
        <begin position="233"/>
        <end position="252"/>
    </location>
</feature>
<dbReference type="EC" id="4.2.1.134" evidence="4 14"/>
<dbReference type="EMBL" id="NHTK01001348">
    <property type="protein sequence ID" value="PPQ99728.1"/>
    <property type="molecule type" value="Genomic_DNA"/>
</dbReference>
<comment type="subcellular location">
    <subcellularLocation>
        <location evidence="14">Endoplasmic reticulum membrane</location>
        <topology evidence="14">Multi-pass membrane protein</topology>
    </subcellularLocation>
    <subcellularLocation>
        <location evidence="1">Membrane</location>
        <topology evidence="1">Multi-pass membrane protein</topology>
    </subcellularLocation>
</comment>
<feature type="transmembrane region" description="Helical" evidence="14">
    <location>
        <begin position="166"/>
        <end position="187"/>
    </location>
</feature>
<evidence type="ECO:0000256" key="4">
    <source>
        <dbReference type="ARBA" id="ARBA00013122"/>
    </source>
</evidence>
<keyword evidence="11 14" id="KW-0275">Fatty acid biosynthesis</keyword>
<evidence type="ECO:0000256" key="10">
    <source>
        <dbReference type="ARBA" id="ARBA00023136"/>
    </source>
</evidence>
<comment type="catalytic activity">
    <reaction evidence="13 14">
        <text>a very-long-chain (3R)-3-hydroxyacyl-CoA = a very-long-chain (2E)-enoyl-CoA + H2O</text>
        <dbReference type="Rhea" id="RHEA:45812"/>
        <dbReference type="ChEBI" id="CHEBI:15377"/>
        <dbReference type="ChEBI" id="CHEBI:83728"/>
        <dbReference type="ChEBI" id="CHEBI:85440"/>
        <dbReference type="EC" id="4.2.1.134"/>
    </reaction>
</comment>
<dbReference type="InterPro" id="IPR007482">
    <property type="entry name" value="Tyr_Pase-like_PTPLA"/>
</dbReference>
<feature type="transmembrane region" description="Helical" evidence="14">
    <location>
        <begin position="12"/>
        <end position="33"/>
    </location>
</feature>
<dbReference type="STRING" id="181874.A0A409Y9P8"/>
<evidence type="ECO:0000256" key="1">
    <source>
        <dbReference type="ARBA" id="ARBA00004141"/>
    </source>
</evidence>
<comment type="function">
    <text evidence="14">Catalyzes the third of the four reactions of the long-chain fatty acids elongation cycle. This endoplasmic reticulum-bound enzymatic process, allows the addition of two carbons to the chain of long- and very long-chain fatty acids/VLCFAs per cycle. This enzyme catalyzes the dehydration of the 3-hydroxyacyl-CoA intermediate into trans-2,3-enoyl-CoA, within each cycle of fatty acid elongation. Thereby, it participates to the production of VLCFAs of different chain lengths that are involved in multiple biological processes as precursors of membrane lipids and lipid mediators.</text>
</comment>
<evidence type="ECO:0000256" key="6">
    <source>
        <dbReference type="ARBA" id="ARBA00022692"/>
    </source>
</evidence>
<dbReference type="InParanoid" id="A0A409Y9P8"/>
<proteinExistence type="inferred from homology"/>
<keyword evidence="6 14" id="KW-0812">Transmembrane</keyword>
<dbReference type="PANTHER" id="PTHR11035">
    <property type="entry name" value="VERY-LONG-CHAIN (3R)-3-HYDROXYACYL-COA DEHYDRATASE"/>
    <property type="match status" value="1"/>
</dbReference>
<dbReference type="GO" id="GO:0030148">
    <property type="term" value="P:sphingolipid biosynthetic process"/>
    <property type="evidence" value="ECO:0007669"/>
    <property type="project" value="TreeGrafter"/>
</dbReference>
<protein>
    <recommendedName>
        <fullName evidence="4 14">Very-long-chain (3R)-3-hydroxyacyl-CoA dehydratase</fullName>
        <ecNumber evidence="4 14">4.2.1.134</ecNumber>
    </recommendedName>
</protein>
<evidence type="ECO:0000256" key="7">
    <source>
        <dbReference type="ARBA" id="ARBA00022832"/>
    </source>
</evidence>
<name>A0A409Y9P8_9AGAR</name>
<evidence type="ECO:0000256" key="13">
    <source>
        <dbReference type="ARBA" id="ARBA00036671"/>
    </source>
</evidence>
<evidence type="ECO:0000256" key="2">
    <source>
        <dbReference type="ARBA" id="ARBA00005194"/>
    </source>
</evidence>
<dbReference type="GO" id="GO:0005789">
    <property type="term" value="C:endoplasmic reticulum membrane"/>
    <property type="evidence" value="ECO:0007669"/>
    <property type="project" value="UniProtKB-SubCell"/>
</dbReference>
<evidence type="ECO:0000313" key="16">
    <source>
        <dbReference type="Proteomes" id="UP000284842"/>
    </source>
</evidence>
<dbReference type="Proteomes" id="UP000284842">
    <property type="component" value="Unassembled WGS sequence"/>
</dbReference>
<reference evidence="15 16" key="1">
    <citation type="journal article" date="2018" name="Evol. Lett.">
        <title>Horizontal gene cluster transfer increased hallucinogenic mushroom diversity.</title>
        <authorList>
            <person name="Reynolds H.T."/>
            <person name="Vijayakumar V."/>
            <person name="Gluck-Thaler E."/>
            <person name="Korotkin H.B."/>
            <person name="Matheny P.B."/>
            <person name="Slot J.C."/>
        </authorList>
    </citation>
    <scope>NUCLEOTIDE SEQUENCE [LARGE SCALE GENOMIC DNA]</scope>
    <source>
        <strain evidence="15 16">2629</strain>
    </source>
</reference>
<comment type="caution">
    <text evidence="14">Lacks conserved residue(s) required for the propagation of feature annotation.</text>
</comment>
<dbReference type="PANTHER" id="PTHR11035:SF3">
    <property type="entry name" value="VERY-LONG-CHAIN (3R)-3-HYDROXYACYL-COA DEHYDRATASE"/>
    <property type="match status" value="1"/>
</dbReference>
<evidence type="ECO:0000256" key="14">
    <source>
        <dbReference type="RuleBase" id="RU363109"/>
    </source>
</evidence>
<keyword evidence="9 14" id="KW-0443">Lipid metabolism</keyword>
<dbReference type="GO" id="GO:0102158">
    <property type="term" value="F:very-long-chain (3R)-3-hydroxyacyl-CoA dehydratase activity"/>
    <property type="evidence" value="ECO:0007669"/>
    <property type="project" value="UniProtKB-EC"/>
</dbReference>
<evidence type="ECO:0000256" key="3">
    <source>
        <dbReference type="ARBA" id="ARBA00007811"/>
    </source>
</evidence>
<comment type="caution">
    <text evidence="15">The sequence shown here is derived from an EMBL/GenBank/DDBJ whole genome shotgun (WGS) entry which is preliminary data.</text>
</comment>
<keyword evidence="7 14" id="KW-0276">Fatty acid metabolism</keyword>
<keyword evidence="5 14" id="KW-0444">Lipid biosynthesis</keyword>
<gene>
    <name evidence="15" type="ORF">CVT24_009711</name>
</gene>
<dbReference type="UniPathway" id="UPA00094"/>
<keyword evidence="8 14" id="KW-1133">Transmembrane helix</keyword>
<dbReference type="OrthoDB" id="46988at2759"/>
<keyword evidence="14" id="KW-0256">Endoplasmic reticulum</keyword>
<dbReference type="Pfam" id="PF04387">
    <property type="entry name" value="PTPLA"/>
    <property type="match status" value="1"/>
</dbReference>
<evidence type="ECO:0000256" key="12">
    <source>
        <dbReference type="ARBA" id="ARBA00023239"/>
    </source>
</evidence>
<organism evidence="15 16">
    <name type="scientific">Panaeolus cyanescens</name>
    <dbReference type="NCBI Taxonomy" id="181874"/>
    <lineage>
        <taxon>Eukaryota</taxon>
        <taxon>Fungi</taxon>
        <taxon>Dikarya</taxon>
        <taxon>Basidiomycota</taxon>
        <taxon>Agaricomycotina</taxon>
        <taxon>Agaricomycetes</taxon>
        <taxon>Agaricomycetidae</taxon>
        <taxon>Agaricales</taxon>
        <taxon>Agaricineae</taxon>
        <taxon>Galeropsidaceae</taxon>
        <taxon>Panaeolus</taxon>
    </lineage>
</organism>
<keyword evidence="16" id="KW-1185">Reference proteome</keyword>
<feature type="non-terminal residue" evidence="15">
    <location>
        <position position="1"/>
    </location>
</feature>
<evidence type="ECO:0000256" key="8">
    <source>
        <dbReference type="ARBA" id="ARBA00022989"/>
    </source>
</evidence>
<dbReference type="GO" id="GO:0042761">
    <property type="term" value="P:very long-chain fatty acid biosynthetic process"/>
    <property type="evidence" value="ECO:0007669"/>
    <property type="project" value="TreeGrafter"/>
</dbReference>
<evidence type="ECO:0000313" key="15">
    <source>
        <dbReference type="EMBL" id="PPQ99728.1"/>
    </source>
</evidence>
<dbReference type="FunCoup" id="A0A409Y9P8">
    <property type="interactions" value="332"/>
</dbReference>
<evidence type="ECO:0000256" key="11">
    <source>
        <dbReference type="ARBA" id="ARBA00023160"/>
    </source>
</evidence>
<comment type="similarity">
    <text evidence="3 14">Belongs to the very long-chain fatty acids dehydratase HACD family.</text>
</comment>
<dbReference type="AlphaFoldDB" id="A0A409Y9P8"/>
<accession>A0A409Y9P8</accession>
<sequence length="274" mass="30975">AYLFSVKGYLVLYNTLSAVAWSWILVTTIIHLFNLDGKSDALSSQDPFSASSVLSRFIVSSIPQSLRPFLLPSSFKNSLPPALQPIFQRTSTTFSRVGPQTAIIQSFAAFEVLHAILGWVRSPVQTTAMQVASRLFLVWGVAEQFPEVRSNPLYTSMVLAWSATEVLRYSFYALNLLAINPYVLLWLRYTTFYILYPIGASSEAFLNYATLPKSPLVPGWQSFFTGIWTSADYVRGVLFLIWWPGLYVMYTYMISQRRKVLNPSSKSKKTVKVN</sequence>
<evidence type="ECO:0000256" key="9">
    <source>
        <dbReference type="ARBA" id="ARBA00023098"/>
    </source>
</evidence>
<dbReference type="GO" id="GO:0030497">
    <property type="term" value="P:fatty acid elongation"/>
    <property type="evidence" value="ECO:0007669"/>
    <property type="project" value="TreeGrafter"/>
</dbReference>
<keyword evidence="10 14" id="KW-0472">Membrane</keyword>
<keyword evidence="12 14" id="KW-0456">Lyase</keyword>
<comment type="pathway">
    <text evidence="2 14">Lipid metabolism; fatty acid biosynthesis.</text>
</comment>
<evidence type="ECO:0000256" key="5">
    <source>
        <dbReference type="ARBA" id="ARBA00022516"/>
    </source>
</evidence>